<name>C4K9V9_THASP</name>
<dbReference type="InterPro" id="IPR051257">
    <property type="entry name" value="Diverse_CBS-Domain"/>
</dbReference>
<dbReference type="eggNOG" id="COG2905">
    <property type="taxonomic scope" value="Bacteria"/>
</dbReference>
<organism evidence="5 6">
    <name type="scientific">Thauera aminoaromatica</name>
    <dbReference type="NCBI Taxonomy" id="164330"/>
    <lineage>
        <taxon>Bacteria</taxon>
        <taxon>Pseudomonadati</taxon>
        <taxon>Pseudomonadota</taxon>
        <taxon>Betaproteobacteria</taxon>
        <taxon>Rhodocyclales</taxon>
        <taxon>Zoogloeaceae</taxon>
        <taxon>Thauera</taxon>
    </lineage>
</organism>
<dbReference type="PANTHER" id="PTHR43080:SF2">
    <property type="entry name" value="CBS DOMAIN-CONTAINING PROTEIN"/>
    <property type="match status" value="1"/>
</dbReference>
<dbReference type="Proteomes" id="UP000002186">
    <property type="component" value="Chromosome"/>
</dbReference>
<proteinExistence type="predicted"/>
<dbReference type="PANTHER" id="PTHR43080">
    <property type="entry name" value="CBS DOMAIN-CONTAINING PROTEIN CBSX3, MITOCHONDRIAL"/>
    <property type="match status" value="1"/>
</dbReference>
<evidence type="ECO:0000256" key="2">
    <source>
        <dbReference type="PROSITE-ProRule" id="PRU00703"/>
    </source>
</evidence>
<feature type="domain" description="CBS" evidence="4">
    <location>
        <begin position="189"/>
        <end position="246"/>
    </location>
</feature>
<dbReference type="InterPro" id="IPR014710">
    <property type="entry name" value="RmlC-like_jellyroll"/>
</dbReference>
<reference evidence="6" key="1">
    <citation type="submission" date="2009-05" db="EMBL/GenBank/DDBJ databases">
        <title>Complete sequence of chromosome of Thauera sp. MZ1T.</title>
        <authorList>
            <consortium name="US DOE Joint Genome Institute"/>
            <person name="Lucas S."/>
            <person name="Copeland A."/>
            <person name="Lapidus A."/>
            <person name="Glavina del Rio T."/>
            <person name="Dalin E."/>
            <person name="Tice H."/>
            <person name="Bruce D."/>
            <person name="Goodwin L."/>
            <person name="Pitluck S."/>
            <person name="Sims D."/>
            <person name="Brettin T."/>
            <person name="Detter J.C."/>
            <person name="Han C."/>
            <person name="Larimer F."/>
            <person name="Land M."/>
            <person name="Hauser L."/>
            <person name="Kyrpides N."/>
            <person name="Mikhailova N."/>
            <person name="Sayler G.S."/>
        </authorList>
    </citation>
    <scope>NUCLEOTIDE SEQUENCE [LARGE SCALE GENOMIC DNA]</scope>
    <source>
        <strain evidence="6">MZ1T</strain>
    </source>
</reference>
<reference evidence="5 6" key="2">
    <citation type="journal article" date="2012" name="Stand. Genomic Sci.">
        <title>Complete genome sequence of Thauera aminoaromatica strain MZ1T.</title>
        <authorList>
            <person name="Jiang K."/>
            <person name="Sanseverino J."/>
            <person name="Chauhan A."/>
            <person name="Lucas S."/>
            <person name="Copeland A."/>
            <person name="Lapidus A."/>
            <person name="Del Rio T.G."/>
            <person name="Dalin E."/>
            <person name="Tice H."/>
            <person name="Bruce D."/>
            <person name="Goodwin L."/>
            <person name="Pitluck S."/>
            <person name="Sims D."/>
            <person name="Brettin T."/>
            <person name="Detter J.C."/>
            <person name="Han C."/>
            <person name="Chang Y.J."/>
            <person name="Larimer F."/>
            <person name="Land M."/>
            <person name="Hauser L."/>
            <person name="Kyrpides N.C."/>
            <person name="Mikhailova N."/>
            <person name="Moser S."/>
            <person name="Jegier P."/>
            <person name="Close D."/>
            <person name="Debruyn J.M."/>
            <person name="Wang Y."/>
            <person name="Layton A.C."/>
            <person name="Allen M.S."/>
            <person name="Sayler G.S."/>
        </authorList>
    </citation>
    <scope>NUCLEOTIDE SEQUENCE [LARGE SCALE GENOMIC DNA]</scope>
    <source>
        <strain evidence="5 6">MZ1T</strain>
    </source>
</reference>
<dbReference type="EMBL" id="CP001281">
    <property type="protein sequence ID" value="ACR01185.1"/>
    <property type="molecule type" value="Genomic_DNA"/>
</dbReference>
<dbReference type="CDD" id="cd05401">
    <property type="entry name" value="NT_GlnE_GlnD_like"/>
    <property type="match status" value="1"/>
</dbReference>
<dbReference type="GO" id="GO:0008773">
    <property type="term" value="F:[protein-PII] uridylyltransferase activity"/>
    <property type="evidence" value="ECO:0007669"/>
    <property type="project" value="InterPro"/>
</dbReference>
<feature type="domain" description="Cyclic nucleotide-binding" evidence="3">
    <location>
        <begin position="37"/>
        <end position="142"/>
    </location>
</feature>
<sequence length="648" mass="71861">MRAPIMCDCFDPGPPMSNDAADLLVGASMDFLRNFSPFNRMEPGALASLAERAVLAFHARGSEILTPESGVPSHFYIVQRGKIQARQTGQTTVTEYTSLTLGPGECFPIGAISARRPSTNAYVAVEDSFCFQISADDFLHLMQISPVFHLFCTQYIASLLSQSRQQLQSTFAQRAAEQQTMTTALGKLIEKEAVFVTPDTPTRSALERMSELHLGCMVVVDAERRPVGILTQSDLLPRVILAGFDLARPIGELMTANPHQLPASASAYDAALEMATHGVRHLLVVDSDSVLLGVVSERDLFSLQRISLRQIRAGIDNAADIEALQRASKDIRQLALNLIAQGIGAEQLTQFISALNDALTRRIIILARERHELVGIDFAWLAFGSEGRHEQTLSTDQDNGIIFRCAEPKQLKDTRARLVEFARTVNEDLAACGFPLCKGNIMASNPELCLTLDEWKSRFGDWIREPDPQALLNASIFFDFRVLYGNERFGDQLRSALNKGAKGNSAFLRMMAANALKVMPPLGRIRDFVVDEDGTIDMKKSGARLFVDVARILALRTGVESSSTVQRLRQGSTKIGGMSPEEVSAIIDGFNFIQLLRLRSQHLETEHDSAEDNRIDPESLNELDRRILKEAFRQARKLQLRLKLDYQL</sequence>
<dbReference type="Pfam" id="PF00571">
    <property type="entry name" value="CBS"/>
    <property type="match status" value="2"/>
</dbReference>
<evidence type="ECO:0000259" key="4">
    <source>
        <dbReference type="PROSITE" id="PS51371"/>
    </source>
</evidence>
<dbReference type="STRING" id="85643.Tmz1t_2583"/>
<dbReference type="AlphaFoldDB" id="C4K9V9"/>
<dbReference type="InterPro" id="IPR018490">
    <property type="entry name" value="cNMP-bd_dom_sf"/>
</dbReference>
<keyword evidence="6" id="KW-1185">Reference proteome</keyword>
<dbReference type="InterPro" id="IPR000595">
    <property type="entry name" value="cNMP-bd_dom"/>
</dbReference>
<dbReference type="Gene3D" id="2.60.120.10">
    <property type="entry name" value="Jelly Rolls"/>
    <property type="match status" value="1"/>
</dbReference>
<accession>C4K9V9</accession>
<dbReference type="PROSITE" id="PS50042">
    <property type="entry name" value="CNMP_BINDING_3"/>
    <property type="match status" value="1"/>
</dbReference>
<dbReference type="InterPro" id="IPR046342">
    <property type="entry name" value="CBS_dom_sf"/>
</dbReference>
<dbReference type="KEGG" id="tmz:Tmz1t_2583"/>
<evidence type="ECO:0000259" key="3">
    <source>
        <dbReference type="PROSITE" id="PS50042"/>
    </source>
</evidence>
<dbReference type="InterPro" id="IPR005105">
    <property type="entry name" value="GlnD_Uridyltrans_N"/>
</dbReference>
<gene>
    <name evidence="5" type="ordered locus">Tmz1t_2583</name>
</gene>
<dbReference type="InterPro" id="IPR018821">
    <property type="entry name" value="DUF294_put_nucleoTrafse_sb-bd"/>
</dbReference>
<dbReference type="SMART" id="SM00100">
    <property type="entry name" value="cNMP"/>
    <property type="match status" value="1"/>
</dbReference>
<dbReference type="Pfam" id="PF00027">
    <property type="entry name" value="cNMP_binding"/>
    <property type="match status" value="1"/>
</dbReference>
<dbReference type="SMART" id="SM00116">
    <property type="entry name" value="CBS"/>
    <property type="match status" value="2"/>
</dbReference>
<dbReference type="SUPFAM" id="SSF54631">
    <property type="entry name" value="CBS-domain pair"/>
    <property type="match status" value="1"/>
</dbReference>
<feature type="domain" description="CBS" evidence="4">
    <location>
        <begin position="254"/>
        <end position="311"/>
    </location>
</feature>
<protein>
    <submittedName>
        <fullName evidence="5">Putative CBS domain and cyclic nucleotide-regulated nucleotidyltransferase</fullName>
    </submittedName>
</protein>
<dbReference type="Pfam" id="PF03445">
    <property type="entry name" value="DUF294"/>
    <property type="match status" value="1"/>
</dbReference>
<dbReference type="Gene3D" id="3.10.580.10">
    <property type="entry name" value="CBS-domain"/>
    <property type="match status" value="1"/>
</dbReference>
<dbReference type="HOGENOM" id="CLU_027866_1_0_4"/>
<dbReference type="InterPro" id="IPR000644">
    <property type="entry name" value="CBS_dom"/>
</dbReference>
<keyword evidence="1 2" id="KW-0129">CBS domain</keyword>
<evidence type="ECO:0000256" key="1">
    <source>
        <dbReference type="ARBA" id="ARBA00023122"/>
    </source>
</evidence>
<evidence type="ECO:0000313" key="6">
    <source>
        <dbReference type="Proteomes" id="UP000002186"/>
    </source>
</evidence>
<dbReference type="SUPFAM" id="SSF51206">
    <property type="entry name" value="cAMP-binding domain-like"/>
    <property type="match status" value="1"/>
</dbReference>
<keyword evidence="5" id="KW-0808">Transferase</keyword>
<dbReference type="Pfam" id="PF10335">
    <property type="entry name" value="DUF294_C"/>
    <property type="match status" value="1"/>
</dbReference>
<dbReference type="PROSITE" id="PS51371">
    <property type="entry name" value="CBS"/>
    <property type="match status" value="2"/>
</dbReference>
<evidence type="ECO:0000313" key="5">
    <source>
        <dbReference type="EMBL" id="ACR01185.1"/>
    </source>
</evidence>
<dbReference type="CDD" id="cd00038">
    <property type="entry name" value="CAP_ED"/>
    <property type="match status" value="1"/>
</dbReference>